<organism evidence="3 4">
    <name type="scientific">Coregonus suidteri</name>
    <dbReference type="NCBI Taxonomy" id="861788"/>
    <lineage>
        <taxon>Eukaryota</taxon>
        <taxon>Metazoa</taxon>
        <taxon>Chordata</taxon>
        <taxon>Craniata</taxon>
        <taxon>Vertebrata</taxon>
        <taxon>Euteleostomi</taxon>
        <taxon>Actinopterygii</taxon>
        <taxon>Neopterygii</taxon>
        <taxon>Teleostei</taxon>
        <taxon>Protacanthopterygii</taxon>
        <taxon>Salmoniformes</taxon>
        <taxon>Salmonidae</taxon>
        <taxon>Coregoninae</taxon>
        <taxon>Coregonus</taxon>
    </lineage>
</organism>
<keyword evidence="4" id="KW-1185">Reference proteome</keyword>
<evidence type="ECO:0008006" key="5">
    <source>
        <dbReference type="Google" id="ProtNLM"/>
    </source>
</evidence>
<evidence type="ECO:0000313" key="3">
    <source>
        <dbReference type="EMBL" id="KAK6310628.1"/>
    </source>
</evidence>
<protein>
    <recommendedName>
        <fullName evidence="5">T-cell receptor alpha chain constant domain-containing protein</fullName>
    </recommendedName>
</protein>
<sequence>FGAGTQLNVESRDKHEPSYYTLNSKSKGSNTTACLATDFSAHNATDSETLFNGTEATRVNGDSYYSQVALGDKCKNDGGSGKCTADLYFDTDPKINFLSLTILGLRILFLKTIVFNVLMTLRLWMS</sequence>
<dbReference type="AlphaFoldDB" id="A0AAN8LH46"/>
<dbReference type="EMBL" id="JAGTTL010000016">
    <property type="protein sequence ID" value="KAK6310628.1"/>
    <property type="molecule type" value="Genomic_DNA"/>
</dbReference>
<evidence type="ECO:0000313" key="4">
    <source>
        <dbReference type="Proteomes" id="UP001356427"/>
    </source>
</evidence>
<proteinExistence type="predicted"/>
<reference evidence="3 4" key="1">
    <citation type="submission" date="2021-04" db="EMBL/GenBank/DDBJ databases">
        <authorList>
            <person name="De Guttry C."/>
            <person name="Zahm M."/>
            <person name="Klopp C."/>
            <person name="Cabau C."/>
            <person name="Louis A."/>
            <person name="Berthelot C."/>
            <person name="Parey E."/>
            <person name="Roest Crollius H."/>
            <person name="Montfort J."/>
            <person name="Robinson-Rechavi M."/>
            <person name="Bucao C."/>
            <person name="Bouchez O."/>
            <person name="Gislard M."/>
            <person name="Lluch J."/>
            <person name="Milhes M."/>
            <person name="Lampietro C."/>
            <person name="Lopez Roques C."/>
            <person name="Donnadieu C."/>
            <person name="Braasch I."/>
            <person name="Desvignes T."/>
            <person name="Postlethwait J."/>
            <person name="Bobe J."/>
            <person name="Wedekind C."/>
            <person name="Guiguen Y."/>
        </authorList>
    </citation>
    <scope>NUCLEOTIDE SEQUENCE [LARGE SCALE GENOMIC DNA]</scope>
    <source>
        <strain evidence="3">Cs_M1</strain>
        <tissue evidence="3">Blood</tissue>
    </source>
</reference>
<feature type="region of interest" description="Disordered" evidence="1">
    <location>
        <begin position="1"/>
        <end position="29"/>
    </location>
</feature>
<evidence type="ECO:0000256" key="2">
    <source>
        <dbReference type="SAM" id="Phobius"/>
    </source>
</evidence>
<comment type="caution">
    <text evidence="3">The sequence shown here is derived from an EMBL/GenBank/DDBJ whole genome shotgun (WGS) entry which is preliminary data.</text>
</comment>
<accession>A0AAN8LH46</accession>
<gene>
    <name evidence="3" type="ORF">J4Q44_G00186830</name>
</gene>
<keyword evidence="2" id="KW-0812">Transmembrane</keyword>
<feature type="transmembrane region" description="Helical" evidence="2">
    <location>
        <begin position="97"/>
        <end position="121"/>
    </location>
</feature>
<name>A0AAN8LH46_9TELE</name>
<keyword evidence="2" id="KW-1133">Transmembrane helix</keyword>
<feature type="non-terminal residue" evidence="3">
    <location>
        <position position="1"/>
    </location>
</feature>
<dbReference type="Proteomes" id="UP001356427">
    <property type="component" value="Unassembled WGS sequence"/>
</dbReference>
<feature type="compositionally biased region" description="Polar residues" evidence="1">
    <location>
        <begin position="20"/>
        <end position="29"/>
    </location>
</feature>
<evidence type="ECO:0000256" key="1">
    <source>
        <dbReference type="SAM" id="MobiDB-lite"/>
    </source>
</evidence>
<keyword evidence="2" id="KW-0472">Membrane</keyword>